<dbReference type="OrthoDB" id="10261083at2759"/>
<feature type="compositionally biased region" description="Polar residues" evidence="1">
    <location>
        <begin position="281"/>
        <end position="293"/>
    </location>
</feature>
<proteinExistence type="predicted"/>
<feature type="region of interest" description="Disordered" evidence="1">
    <location>
        <begin position="215"/>
        <end position="311"/>
    </location>
</feature>
<name>A0A1R2B0R5_9CILI</name>
<sequence length="451" mass="51325">MFQNAFQAGPSVEVLYSCDKNPIWSINKPNWKFYEKSVKGYIILIDSHNTKLNIPSNDKQTLALVQPFLVLQIFIMPSQPFTLELVITDISNTKRRLVFSSTSKELITTPAHARIPNIVFARGTWANISIDMTRIVNLCFANTFRSLDSITISSFCKLKRIFTMKNPLVDTSGSEVCVDNPEGVPKNVNFLPGVTFVNQIITYQNVLTNTHEHLEIKNTPKKAKSRPPLTTAPIEKLKRPELRTSSLNKKQGSTTTAFFQKKKEPSSPKGKLPPKLPKPEISNQNALNSSSSHRSTHKTEEKKQTKDENTHKILLETQAQVIEEDINTTNFNHLTNYRDNDDAMSNSILEEIEIESCQQDTPETKDLEPDHNYFPRNEIKNEAPKPTFFSSGMNQVTQHRPFTPPFAGLNSMKNIHVSNESPQDEAVELIYDPILQCYYDPTTMEYYQVND</sequence>
<feature type="domain" description="CFA20" evidence="2">
    <location>
        <begin position="1"/>
        <end position="166"/>
    </location>
</feature>
<gene>
    <name evidence="3" type="ORF">SteCoe_31729</name>
</gene>
<protein>
    <recommendedName>
        <fullName evidence="2">CFA20 domain-containing protein</fullName>
    </recommendedName>
</protein>
<evidence type="ECO:0000259" key="2">
    <source>
        <dbReference type="Pfam" id="PF05018"/>
    </source>
</evidence>
<evidence type="ECO:0000313" key="4">
    <source>
        <dbReference type="Proteomes" id="UP000187209"/>
    </source>
</evidence>
<dbReference type="InterPro" id="IPR040441">
    <property type="entry name" value="CFA20/CFAP20DC"/>
</dbReference>
<evidence type="ECO:0000313" key="3">
    <source>
        <dbReference type="EMBL" id="OMJ70327.1"/>
    </source>
</evidence>
<organism evidence="3 4">
    <name type="scientific">Stentor coeruleus</name>
    <dbReference type="NCBI Taxonomy" id="5963"/>
    <lineage>
        <taxon>Eukaryota</taxon>
        <taxon>Sar</taxon>
        <taxon>Alveolata</taxon>
        <taxon>Ciliophora</taxon>
        <taxon>Postciliodesmatophora</taxon>
        <taxon>Heterotrichea</taxon>
        <taxon>Heterotrichida</taxon>
        <taxon>Stentoridae</taxon>
        <taxon>Stentor</taxon>
    </lineage>
</organism>
<dbReference type="PANTHER" id="PTHR12458">
    <property type="entry name" value="ORF PROTEIN"/>
    <property type="match status" value="1"/>
</dbReference>
<dbReference type="EMBL" id="MPUH01001099">
    <property type="protein sequence ID" value="OMJ70327.1"/>
    <property type="molecule type" value="Genomic_DNA"/>
</dbReference>
<reference evidence="3 4" key="1">
    <citation type="submission" date="2016-11" db="EMBL/GenBank/DDBJ databases">
        <title>The macronuclear genome of Stentor coeruleus: a giant cell with tiny introns.</title>
        <authorList>
            <person name="Slabodnick M."/>
            <person name="Ruby J.G."/>
            <person name="Reiff S.B."/>
            <person name="Swart E.C."/>
            <person name="Gosai S."/>
            <person name="Prabakaran S."/>
            <person name="Witkowska E."/>
            <person name="Larue G.E."/>
            <person name="Fisher S."/>
            <person name="Freeman R.M."/>
            <person name="Gunawardena J."/>
            <person name="Chu W."/>
            <person name="Stover N.A."/>
            <person name="Gregory B.D."/>
            <person name="Nowacki M."/>
            <person name="Derisi J."/>
            <person name="Roy S.W."/>
            <person name="Marshall W.F."/>
            <person name="Sood P."/>
        </authorList>
    </citation>
    <scope>NUCLEOTIDE SEQUENCE [LARGE SCALE GENOMIC DNA]</scope>
    <source>
        <strain evidence="3">WM001</strain>
    </source>
</reference>
<feature type="compositionally biased region" description="Polar residues" evidence="1">
    <location>
        <begin position="243"/>
        <end position="258"/>
    </location>
</feature>
<evidence type="ECO:0000256" key="1">
    <source>
        <dbReference type="SAM" id="MobiDB-lite"/>
    </source>
</evidence>
<comment type="caution">
    <text evidence="3">The sequence shown here is derived from an EMBL/GenBank/DDBJ whole genome shotgun (WGS) entry which is preliminary data.</text>
</comment>
<dbReference type="InterPro" id="IPR007714">
    <property type="entry name" value="CFA20_dom"/>
</dbReference>
<keyword evidence="4" id="KW-1185">Reference proteome</keyword>
<accession>A0A1R2B0R5</accession>
<dbReference type="Proteomes" id="UP000187209">
    <property type="component" value="Unassembled WGS sequence"/>
</dbReference>
<dbReference type="AlphaFoldDB" id="A0A1R2B0R5"/>
<feature type="compositionally biased region" description="Basic and acidic residues" evidence="1">
    <location>
        <begin position="297"/>
        <end position="311"/>
    </location>
</feature>
<dbReference type="Pfam" id="PF05018">
    <property type="entry name" value="CFA20_dom"/>
    <property type="match status" value="1"/>
</dbReference>